<dbReference type="EMBL" id="CP098494">
    <property type="protein sequence ID" value="USA62686.1"/>
    <property type="molecule type" value="Genomic_DNA"/>
</dbReference>
<reference evidence="1 2" key="1">
    <citation type="submission" date="2022-06" db="EMBL/GenBank/DDBJ databases">
        <authorList>
            <person name="Liu G."/>
        </authorList>
    </citation>
    <scope>NUCLEOTIDE SEQUENCE [LARGE SCALE GENOMIC DNA]</scope>
    <source>
        <strain evidence="1 2">E4</strain>
    </source>
</reference>
<dbReference type="Proteomes" id="UP001056619">
    <property type="component" value="Chromosome"/>
</dbReference>
<name>A0ABY4UAA2_9SPHN</name>
<sequence length="226" mass="24769">MYSVWPCPLPDGGVGEEMVLGFDEAREKRILVIPPLFEEVNRLRHQIVETMRKLHSRGVDCFLPDLPGWNESLAGFDNQSLAHWRVGIAAAVETFCTTAILAVRSGGWLVPEDGKGWLYAPPKPQQILRNMLRARILSAREAGREEITEELRKTGRERGITLAGWPLGPELFAELENEDSAAPPGYSVVEQADVGGTPLWLRAENDFDLAQATALASIVATSGPGA</sequence>
<evidence type="ECO:0000313" key="2">
    <source>
        <dbReference type="Proteomes" id="UP001056619"/>
    </source>
</evidence>
<proteinExistence type="predicted"/>
<dbReference type="RefSeq" id="WP_301642965.1">
    <property type="nucleotide sequence ID" value="NZ_CP098494.1"/>
</dbReference>
<keyword evidence="2" id="KW-1185">Reference proteome</keyword>
<evidence type="ECO:0000313" key="1">
    <source>
        <dbReference type="EMBL" id="USA62686.1"/>
    </source>
</evidence>
<protein>
    <submittedName>
        <fullName evidence="1">Uncharacterized protein</fullName>
    </submittedName>
</protein>
<accession>A0ABY4UAA2</accession>
<gene>
    <name evidence="1" type="ORF">NCF85_06870</name>
</gene>
<organism evidence="1 2">
    <name type="scientific">Qipengyuania citrea</name>
    <dbReference type="NCBI Taxonomy" id="225971"/>
    <lineage>
        <taxon>Bacteria</taxon>
        <taxon>Pseudomonadati</taxon>
        <taxon>Pseudomonadota</taxon>
        <taxon>Alphaproteobacteria</taxon>
        <taxon>Sphingomonadales</taxon>
        <taxon>Erythrobacteraceae</taxon>
        <taxon>Qipengyuania</taxon>
    </lineage>
</organism>